<protein>
    <submittedName>
        <fullName evidence="1">DUF2442 domain-containing protein</fullName>
    </submittedName>
</protein>
<dbReference type="EMBL" id="CP041040">
    <property type="protein sequence ID" value="QDE33669.1"/>
    <property type="molecule type" value="Genomic_DNA"/>
</dbReference>
<dbReference type="InterPro" id="IPR018841">
    <property type="entry name" value="DUF2442"/>
</dbReference>
<dbReference type="Pfam" id="PF10387">
    <property type="entry name" value="DUF2442"/>
    <property type="match status" value="1"/>
</dbReference>
<dbReference type="Gene3D" id="3.30.2020.40">
    <property type="entry name" value="Uncharacterised protein PF10387, DUF2442"/>
    <property type="match status" value="1"/>
</dbReference>
<organism evidence="1 2">
    <name type="scientific">Microbacterium foliorum</name>
    <dbReference type="NCBI Taxonomy" id="104336"/>
    <lineage>
        <taxon>Bacteria</taxon>
        <taxon>Bacillati</taxon>
        <taxon>Actinomycetota</taxon>
        <taxon>Actinomycetes</taxon>
        <taxon>Micrococcales</taxon>
        <taxon>Microbacteriaceae</taxon>
        <taxon>Microbacterium</taxon>
    </lineage>
</organism>
<dbReference type="OrthoDB" id="2613291at2"/>
<dbReference type="RefSeq" id="WP_140035958.1">
    <property type="nucleotide sequence ID" value="NZ_CP041040.1"/>
</dbReference>
<sequence>MSISVDDAVAVGVSFDDREMHVRIRDGRTISAPLAWFPRLATATAAERRDWRLIGSGEGIQWSRLDEDVSIAGLLHHP</sequence>
<evidence type="ECO:0000313" key="2">
    <source>
        <dbReference type="Proteomes" id="UP000316125"/>
    </source>
</evidence>
<reference evidence="1 2" key="1">
    <citation type="submission" date="2019-06" db="EMBL/GenBank/DDBJ databases">
        <title>Complete genome of Microbacterium foliorum M2.</title>
        <authorList>
            <person name="Cao G."/>
        </authorList>
    </citation>
    <scope>NUCLEOTIDE SEQUENCE [LARGE SCALE GENOMIC DNA]</scope>
    <source>
        <strain evidence="1 2">M2</strain>
    </source>
</reference>
<proteinExistence type="predicted"/>
<name>A0A4Y5YMJ9_9MICO</name>
<dbReference type="AlphaFoldDB" id="A0A4Y5YMJ9"/>
<evidence type="ECO:0000313" key="1">
    <source>
        <dbReference type="EMBL" id="QDE33669.1"/>
    </source>
</evidence>
<accession>A0A4Y5YMJ9</accession>
<gene>
    <name evidence="1" type="ORF">FIV50_01955</name>
</gene>
<dbReference type="Proteomes" id="UP000316125">
    <property type="component" value="Chromosome"/>
</dbReference>